<gene>
    <name evidence="1" type="ORF">H6G24_26445</name>
</gene>
<dbReference type="RefSeq" id="WP_190547834.1">
    <property type="nucleotide sequence ID" value="NZ_CAWPNO010000085.1"/>
</dbReference>
<keyword evidence="2" id="KW-1185">Reference proteome</keyword>
<dbReference type="EMBL" id="JACJQH010000050">
    <property type="protein sequence ID" value="MBD2198978.1"/>
    <property type="molecule type" value="Genomic_DNA"/>
</dbReference>
<reference evidence="1 2" key="1">
    <citation type="journal article" date="2020" name="ISME J.">
        <title>Comparative genomics reveals insights into cyanobacterial evolution and habitat adaptation.</title>
        <authorList>
            <person name="Chen M.Y."/>
            <person name="Teng W.K."/>
            <person name="Zhao L."/>
            <person name="Hu C.X."/>
            <person name="Zhou Y.K."/>
            <person name="Han B.P."/>
            <person name="Song L.R."/>
            <person name="Shu W.S."/>
        </authorList>
    </citation>
    <scope>NUCLEOTIDE SEQUENCE [LARGE SCALE GENOMIC DNA]</scope>
    <source>
        <strain evidence="1 2">FACHB-288</strain>
    </source>
</reference>
<accession>A0ABR8AGD3</accession>
<protein>
    <submittedName>
        <fullName evidence="1">Uncharacterized protein</fullName>
    </submittedName>
</protein>
<proteinExistence type="predicted"/>
<sequence length="53" mass="6210">MSDRTYVAVLLRFNNIPLWNDVAVERSHFNKIPLSQKGEDVTENSFYPKRELA</sequence>
<comment type="caution">
    <text evidence="1">The sequence shown here is derived from an EMBL/GenBank/DDBJ whole genome shotgun (WGS) entry which is preliminary data.</text>
</comment>
<dbReference type="Proteomes" id="UP000658514">
    <property type="component" value="Unassembled WGS sequence"/>
</dbReference>
<organism evidence="1 2">
    <name type="scientific">Calothrix parietina FACHB-288</name>
    <dbReference type="NCBI Taxonomy" id="2692896"/>
    <lineage>
        <taxon>Bacteria</taxon>
        <taxon>Bacillati</taxon>
        <taxon>Cyanobacteriota</taxon>
        <taxon>Cyanophyceae</taxon>
        <taxon>Nostocales</taxon>
        <taxon>Calotrichaceae</taxon>
        <taxon>Calothrix</taxon>
    </lineage>
</organism>
<name>A0ABR8AGD3_9CYAN</name>
<evidence type="ECO:0000313" key="1">
    <source>
        <dbReference type="EMBL" id="MBD2198978.1"/>
    </source>
</evidence>
<evidence type="ECO:0000313" key="2">
    <source>
        <dbReference type="Proteomes" id="UP000658514"/>
    </source>
</evidence>